<dbReference type="OrthoDB" id="9965026at2"/>
<protein>
    <submittedName>
        <fullName evidence="1">Uncharacterized protein</fullName>
    </submittedName>
</protein>
<dbReference type="AlphaFoldDB" id="A0A174KTX7"/>
<accession>A0A174KTX7</accession>
<sequence>MKISTFTKTPSSGRFLCNPTWYIDACGKKLLFVSSGSTSFRRDISQAETILNDIDIIILPAGCVEPVREIQYFLFASPHAEFYLPKASSQKYFLDIFHKLNGYCKTEYQYGLLSRIHFVNDLCSINQNLMLFGSDPYPADSIEHRQSLLIQEDSCAVLFANTGAGTPALEAAFSRARDLTCLKIKRVIMAAGEYDTPDKENHSEKGA</sequence>
<evidence type="ECO:0000313" key="2">
    <source>
        <dbReference type="Proteomes" id="UP000095544"/>
    </source>
</evidence>
<dbReference type="EMBL" id="CYZU01000060">
    <property type="protein sequence ID" value="CUP13886.1"/>
    <property type="molecule type" value="Genomic_DNA"/>
</dbReference>
<evidence type="ECO:0000313" key="1">
    <source>
        <dbReference type="EMBL" id="CUP13886.1"/>
    </source>
</evidence>
<proteinExistence type="predicted"/>
<dbReference type="RefSeq" id="WP_055154956.1">
    <property type="nucleotide sequence ID" value="NZ_CYZU01000060.1"/>
</dbReference>
<gene>
    <name evidence="1" type="ORF">ERS852491_04369</name>
</gene>
<dbReference type="Proteomes" id="UP000095544">
    <property type="component" value="Unassembled WGS sequence"/>
</dbReference>
<name>A0A174KTX7_9FIRM</name>
<organism evidence="1 2">
    <name type="scientific">Faecalicatena contorta</name>
    <dbReference type="NCBI Taxonomy" id="39482"/>
    <lineage>
        <taxon>Bacteria</taxon>
        <taxon>Bacillati</taxon>
        <taxon>Bacillota</taxon>
        <taxon>Clostridia</taxon>
        <taxon>Lachnospirales</taxon>
        <taxon>Lachnospiraceae</taxon>
        <taxon>Faecalicatena</taxon>
    </lineage>
</organism>
<reference evidence="1 2" key="1">
    <citation type="submission" date="2015-09" db="EMBL/GenBank/DDBJ databases">
        <authorList>
            <consortium name="Pathogen Informatics"/>
        </authorList>
    </citation>
    <scope>NUCLEOTIDE SEQUENCE [LARGE SCALE GENOMIC DNA]</scope>
    <source>
        <strain evidence="1 2">2789STDY5834876</strain>
    </source>
</reference>